<evidence type="ECO:0000256" key="1">
    <source>
        <dbReference type="SAM" id="MobiDB-lite"/>
    </source>
</evidence>
<evidence type="ECO:0000313" key="3">
    <source>
        <dbReference type="Proteomes" id="UP000297777"/>
    </source>
</evidence>
<comment type="caution">
    <text evidence="2">The sequence shown here is derived from an EMBL/GenBank/DDBJ whole genome shotgun (WGS) entry which is preliminary data.</text>
</comment>
<protein>
    <submittedName>
        <fullName evidence="2">Uncharacterized protein</fullName>
    </submittedName>
</protein>
<dbReference type="OrthoDB" id="3539198at2759"/>
<dbReference type="AlphaFoldDB" id="A0A4Z1EE94"/>
<feature type="compositionally biased region" description="Polar residues" evidence="1">
    <location>
        <begin position="274"/>
        <end position="289"/>
    </location>
</feature>
<feature type="compositionally biased region" description="Basic and acidic residues" evidence="1">
    <location>
        <begin position="260"/>
        <end position="273"/>
    </location>
</feature>
<organism evidence="2 3">
    <name type="scientific">Botrytis tulipae</name>
    <dbReference type="NCBI Taxonomy" id="87230"/>
    <lineage>
        <taxon>Eukaryota</taxon>
        <taxon>Fungi</taxon>
        <taxon>Dikarya</taxon>
        <taxon>Ascomycota</taxon>
        <taxon>Pezizomycotina</taxon>
        <taxon>Leotiomycetes</taxon>
        <taxon>Helotiales</taxon>
        <taxon>Sclerotiniaceae</taxon>
        <taxon>Botrytis</taxon>
    </lineage>
</organism>
<sequence>MRLRISSTTLVSSIENSTINFRSEEAISATQIIGKATDININQRHVTNIKNVVSRGRKREQCNVDLRTRQRAENTTRNKVEWQKNILPGGRVDWVIVGFSAPVLIEKKVDAQVDAREIFEGRNKKNSEGVIVAAVPIELPSTIENDVPDLLTGGGGSRDMGKDEGEETGAITTKATTEEVITIEKNKTPGHSCEAIESRETSENHEESRERMTVSENGGKPIPFEGRSDGGAPHTTVDLFKSQSYKSPVAHRKLPSVSGRSRDGEKDSRDSRLRMQSNQESRATWSTSSPKRRLSNSQSRLSSPTSTPGRRPHPAEIMKSFRSSVSTSSNSLRTVYSPDFNTQNSKARLTTSILPRTSQPLTRRPKTTVTVASRMITHALGVRAVPRVLESELESK</sequence>
<evidence type="ECO:0000313" key="2">
    <source>
        <dbReference type="EMBL" id="TGO10714.1"/>
    </source>
</evidence>
<reference evidence="2 3" key="1">
    <citation type="submission" date="2017-12" db="EMBL/GenBank/DDBJ databases">
        <title>Comparative genomics of Botrytis spp.</title>
        <authorList>
            <person name="Valero-Jimenez C.A."/>
            <person name="Tapia P."/>
            <person name="Veloso J."/>
            <person name="Silva-Moreno E."/>
            <person name="Staats M."/>
            <person name="Valdes J.H."/>
            <person name="Van Kan J.A.L."/>
        </authorList>
    </citation>
    <scope>NUCLEOTIDE SEQUENCE [LARGE SCALE GENOMIC DNA]</scope>
    <source>
        <strain evidence="2 3">Bt9001</strain>
    </source>
</reference>
<proteinExistence type="predicted"/>
<feature type="compositionally biased region" description="Basic and acidic residues" evidence="1">
    <location>
        <begin position="194"/>
        <end position="213"/>
    </location>
</feature>
<gene>
    <name evidence="2" type="ORF">BTUL_0127g00130</name>
</gene>
<feature type="compositionally biased region" description="Low complexity" evidence="1">
    <location>
        <begin position="295"/>
        <end position="308"/>
    </location>
</feature>
<feature type="region of interest" description="Disordered" evidence="1">
    <location>
        <begin position="146"/>
        <end position="316"/>
    </location>
</feature>
<dbReference type="Proteomes" id="UP000297777">
    <property type="component" value="Unassembled WGS sequence"/>
</dbReference>
<keyword evidence="3" id="KW-1185">Reference proteome</keyword>
<name>A0A4Z1EE94_9HELO</name>
<accession>A0A4Z1EE94</accession>
<dbReference type="EMBL" id="PQXH01000127">
    <property type="protein sequence ID" value="TGO10714.1"/>
    <property type="molecule type" value="Genomic_DNA"/>
</dbReference>